<proteinExistence type="predicted"/>
<dbReference type="EMBL" id="KZ994553">
    <property type="protein sequence ID" value="RKO92640.1"/>
    <property type="molecule type" value="Genomic_DNA"/>
</dbReference>
<gene>
    <name evidence="1" type="ORF">BDK51DRAFT_42776</name>
</gene>
<dbReference type="AlphaFoldDB" id="A0A4P9WN52"/>
<evidence type="ECO:0000313" key="2">
    <source>
        <dbReference type="Proteomes" id="UP000269721"/>
    </source>
</evidence>
<dbReference type="Proteomes" id="UP000269721">
    <property type="component" value="Unassembled WGS sequence"/>
</dbReference>
<name>A0A4P9WN52_9FUNG</name>
<evidence type="ECO:0000313" key="1">
    <source>
        <dbReference type="EMBL" id="RKO92640.1"/>
    </source>
</evidence>
<reference evidence="2" key="1">
    <citation type="journal article" date="2018" name="Nat. Microbiol.">
        <title>Leveraging single-cell genomics to expand the fungal tree of life.</title>
        <authorList>
            <person name="Ahrendt S.R."/>
            <person name="Quandt C.A."/>
            <person name="Ciobanu D."/>
            <person name="Clum A."/>
            <person name="Salamov A."/>
            <person name="Andreopoulos B."/>
            <person name="Cheng J.F."/>
            <person name="Woyke T."/>
            <person name="Pelin A."/>
            <person name="Henrissat B."/>
            <person name="Reynolds N.K."/>
            <person name="Benny G.L."/>
            <person name="Smith M.E."/>
            <person name="James T.Y."/>
            <person name="Grigoriev I.V."/>
        </authorList>
    </citation>
    <scope>NUCLEOTIDE SEQUENCE [LARGE SCALE GENOMIC DNA]</scope>
</reference>
<keyword evidence="2" id="KW-1185">Reference proteome</keyword>
<organism evidence="1 2">
    <name type="scientific">Blyttiomyces helicus</name>
    <dbReference type="NCBI Taxonomy" id="388810"/>
    <lineage>
        <taxon>Eukaryota</taxon>
        <taxon>Fungi</taxon>
        <taxon>Fungi incertae sedis</taxon>
        <taxon>Chytridiomycota</taxon>
        <taxon>Chytridiomycota incertae sedis</taxon>
        <taxon>Chytridiomycetes</taxon>
        <taxon>Chytridiomycetes incertae sedis</taxon>
        <taxon>Blyttiomyces</taxon>
    </lineage>
</organism>
<accession>A0A4P9WN52</accession>
<sequence>MTAHVGWAKPDLLADALLVFFERLDVAVFDELEQPARQWDSKTFRLCDRESGRTSSRKVAPHAAPSPRVTTLSDIKFNSVETLWTTMSTVPPPVDGNSIAITSIDDHQDIPVFRPNSRKGLAAVDRRSLRLQNQSQLGRDDVVDGPSSDSDSTKVFLCRVRPDGCAQERGQFITGTWNGQAPLDVFAHHGASELFLRPHRRFNLALVPTARHVAALWSFSPGLSSNYLGLLDGHTVKAAQIFGDNVEAIHVGRQLDMPSGGGLEAEFESLVKLQMRHAGREASRVPCGGWGGRKHSESGR</sequence>
<protein>
    <submittedName>
        <fullName evidence="1">Uncharacterized protein</fullName>
    </submittedName>
</protein>